<evidence type="ECO:0000313" key="3">
    <source>
        <dbReference type="EMBL" id="ETI70276.1"/>
    </source>
</evidence>
<dbReference type="InterPro" id="IPR050249">
    <property type="entry name" value="Pseudomonas-type_ThrB"/>
</dbReference>
<dbReference type="AlphaFoldDB" id="A0AB94ITA4"/>
<dbReference type="PANTHER" id="PTHR21064:SF6">
    <property type="entry name" value="AMINOGLYCOSIDE PHOSPHOTRANSFERASE DOMAIN-CONTAINING PROTEIN"/>
    <property type="match status" value="1"/>
</dbReference>
<proteinExistence type="inferred from homology"/>
<evidence type="ECO:0000313" key="4">
    <source>
        <dbReference type="Proteomes" id="UP000018877"/>
    </source>
</evidence>
<gene>
    <name evidence="3" type="ORF">BAVI_03304</name>
</gene>
<accession>A0AB94ITA4</accession>
<dbReference type="GO" id="GO:0004413">
    <property type="term" value="F:homoserine kinase activity"/>
    <property type="evidence" value="ECO:0007669"/>
    <property type="project" value="TreeGrafter"/>
</dbReference>
<organism evidence="3 4">
    <name type="scientific">Neobacillus vireti LMG 21834</name>
    <dbReference type="NCBI Taxonomy" id="1131730"/>
    <lineage>
        <taxon>Bacteria</taxon>
        <taxon>Bacillati</taxon>
        <taxon>Bacillota</taxon>
        <taxon>Bacilli</taxon>
        <taxon>Bacillales</taxon>
        <taxon>Bacillaceae</taxon>
        <taxon>Neobacillus</taxon>
    </lineage>
</organism>
<comment type="similarity">
    <text evidence="1">Belongs to the pseudomonas-type ThrB family.</text>
</comment>
<comment type="caution">
    <text evidence="3">The sequence shown here is derived from an EMBL/GenBank/DDBJ whole genome shotgun (WGS) entry which is preliminary data.</text>
</comment>
<evidence type="ECO:0000256" key="1">
    <source>
        <dbReference type="ARBA" id="ARBA00038240"/>
    </source>
</evidence>
<dbReference type="PANTHER" id="PTHR21064">
    <property type="entry name" value="AMINOGLYCOSIDE PHOSPHOTRANSFERASE DOMAIN-CONTAINING PROTEIN-RELATED"/>
    <property type="match status" value="1"/>
</dbReference>
<dbReference type="InterPro" id="IPR002575">
    <property type="entry name" value="Aminoglycoside_PTrfase"/>
</dbReference>
<dbReference type="EMBL" id="ALAN01000023">
    <property type="protein sequence ID" value="ETI70276.1"/>
    <property type="molecule type" value="Genomic_DNA"/>
</dbReference>
<dbReference type="InterPro" id="IPR011009">
    <property type="entry name" value="Kinase-like_dom_sf"/>
</dbReference>
<protein>
    <recommendedName>
        <fullName evidence="2">Aminoglycoside phosphotransferase domain-containing protein</fullName>
    </recommendedName>
</protein>
<dbReference type="Proteomes" id="UP000018877">
    <property type="component" value="Unassembled WGS sequence"/>
</dbReference>
<evidence type="ECO:0000259" key="2">
    <source>
        <dbReference type="Pfam" id="PF01636"/>
    </source>
</evidence>
<reference evidence="3 4" key="1">
    <citation type="journal article" date="2014" name="Environ. Microbiol.">
        <title>The nitrate-ammonifying and nosZ-carrying bacterium Bacillus vireti is a potent source and sink for nitric and nitrous oxide under high nitrate conditions.</title>
        <authorList>
            <person name="Mania D."/>
            <person name="Heylen K."/>
            <person name="van Spanning R.J."/>
            <person name="Frostegard A."/>
        </authorList>
    </citation>
    <scope>NUCLEOTIDE SEQUENCE [LARGE SCALE GENOMIC DNA]</scope>
    <source>
        <strain evidence="3 4">LMG 21834</strain>
    </source>
</reference>
<keyword evidence="4" id="KW-1185">Reference proteome</keyword>
<sequence length="325" mass="38480">MLLNELSKRYAIEAADLIPISDGFQNSVYSFSRSGHEYILRLSSGIRRSSLELQSEMKFIHVLGNIGVPVSRPIPSINGQLVEEMFDQKRHGFASVFEKAPGKPVVVTDEKVWNNDLFFHWGMLIGKMHEASTKLTEKLNRPIWSKEDPDLFNLIPKITTDQVRERYLQHLSKLKDFNQDHEIFGLIHNDFHQGNFFESEGRITIFDFDDCAYHWFAYDLAVSFYHAYWQTSAFTPENNQFSTIFWDNFLKGYASEHIIKKEMIQQIPIFLKIREIFLYVLFLEKWDFQNLEDWQEYTLKDLQEKIENDIPYSDVNFQEILDKYN</sequence>
<dbReference type="SUPFAM" id="SSF56112">
    <property type="entry name" value="Protein kinase-like (PK-like)"/>
    <property type="match status" value="1"/>
</dbReference>
<dbReference type="GO" id="GO:0009088">
    <property type="term" value="P:threonine biosynthetic process"/>
    <property type="evidence" value="ECO:0007669"/>
    <property type="project" value="TreeGrafter"/>
</dbReference>
<dbReference type="RefSeq" id="WP_024026877.1">
    <property type="nucleotide sequence ID" value="NZ_ALAN01000023.1"/>
</dbReference>
<dbReference type="Pfam" id="PF01636">
    <property type="entry name" value="APH"/>
    <property type="match status" value="1"/>
</dbReference>
<dbReference type="Gene3D" id="3.30.200.20">
    <property type="entry name" value="Phosphorylase Kinase, domain 1"/>
    <property type="match status" value="1"/>
</dbReference>
<dbReference type="Gene3D" id="3.90.1200.10">
    <property type="match status" value="1"/>
</dbReference>
<feature type="domain" description="Aminoglycoside phosphotransferase" evidence="2">
    <location>
        <begin position="17"/>
        <end position="229"/>
    </location>
</feature>
<name>A0AB94ITA4_9BACI</name>